<evidence type="ECO:0000256" key="1">
    <source>
        <dbReference type="ARBA" id="ARBA00010088"/>
    </source>
</evidence>
<feature type="chain" id="PRO_5012817327" evidence="3">
    <location>
        <begin position="20"/>
        <end position="307"/>
    </location>
</feature>
<keyword evidence="3" id="KW-0732">Signal</keyword>
<feature type="domain" description="AB hydrolase-1" evidence="4">
    <location>
        <begin position="48"/>
        <end position="289"/>
    </location>
</feature>
<dbReference type="GO" id="GO:0008233">
    <property type="term" value="F:peptidase activity"/>
    <property type="evidence" value="ECO:0007669"/>
    <property type="project" value="InterPro"/>
</dbReference>
<dbReference type="GO" id="GO:0006508">
    <property type="term" value="P:proteolysis"/>
    <property type="evidence" value="ECO:0007669"/>
    <property type="project" value="InterPro"/>
</dbReference>
<dbReference type="PRINTS" id="PR00111">
    <property type="entry name" value="ABHYDROLASE"/>
</dbReference>
<protein>
    <submittedName>
        <fullName evidence="5">Proline iminopeptidase</fullName>
    </submittedName>
</protein>
<keyword evidence="2" id="KW-0378">Hydrolase</keyword>
<evidence type="ECO:0000256" key="2">
    <source>
        <dbReference type="ARBA" id="ARBA00022801"/>
    </source>
</evidence>
<evidence type="ECO:0000313" key="5">
    <source>
        <dbReference type="EMBL" id="SIS37149.1"/>
    </source>
</evidence>
<dbReference type="RefSeq" id="WP_076508001.1">
    <property type="nucleotide sequence ID" value="NZ_FTNY01000004.1"/>
</dbReference>
<proteinExistence type="inferred from homology"/>
<accession>A0A1N7IJ86</accession>
<dbReference type="GO" id="GO:0016020">
    <property type="term" value="C:membrane"/>
    <property type="evidence" value="ECO:0007669"/>
    <property type="project" value="TreeGrafter"/>
</dbReference>
<dbReference type="InterPro" id="IPR050266">
    <property type="entry name" value="AB_hydrolase_sf"/>
</dbReference>
<evidence type="ECO:0000313" key="6">
    <source>
        <dbReference type="Proteomes" id="UP000186373"/>
    </source>
</evidence>
<dbReference type="InterPro" id="IPR000073">
    <property type="entry name" value="AB_hydrolase_1"/>
</dbReference>
<evidence type="ECO:0000256" key="3">
    <source>
        <dbReference type="SAM" id="SignalP"/>
    </source>
</evidence>
<dbReference type="PANTHER" id="PTHR43798:SF33">
    <property type="entry name" value="HYDROLASE, PUTATIVE (AFU_ORTHOLOGUE AFUA_2G14860)-RELATED"/>
    <property type="match status" value="1"/>
</dbReference>
<dbReference type="InterPro" id="IPR029058">
    <property type="entry name" value="AB_hydrolase_fold"/>
</dbReference>
<dbReference type="PRINTS" id="PR00793">
    <property type="entry name" value="PROAMNOPTASE"/>
</dbReference>
<dbReference type="EMBL" id="FTNY01000004">
    <property type="protein sequence ID" value="SIS37149.1"/>
    <property type="molecule type" value="Genomic_DNA"/>
</dbReference>
<feature type="signal peptide" evidence="3">
    <location>
        <begin position="1"/>
        <end position="19"/>
    </location>
</feature>
<keyword evidence="6" id="KW-1185">Reference proteome</keyword>
<sequence length="307" mass="35202">MKTIHLLLFIFLSWTFASAQKSSYKGIFETSDHVKINYKVSGKGEACIYVPGGPGQGYPSFELMGGSHLEKNMKMVYMDQRGSGESGTSEHYHLEAMVKDIEELRQHLKLDRVFLLAHSFGGIIAVNYAKKYPQHIKGLILANVTLHFLNNESVKEQIEYGNRLLVKENKTVPEDSLSGEISKISAALRKKRIGYKFLTEDIETIKKMEKIDSLHPRIIDFGMAVISKPKEYPEYYTDYAPVTKDIRVPVLIITGKKDKAVGTRHYQTFQFPHQKVVSIDGGHLLYYEKNRKFIHSVWNFVFRHHST</sequence>
<dbReference type="AlphaFoldDB" id="A0A1N7IJ86"/>
<comment type="similarity">
    <text evidence="1">Belongs to the peptidase S33 family.</text>
</comment>
<dbReference type="SUPFAM" id="SSF53474">
    <property type="entry name" value="alpha/beta-Hydrolases"/>
    <property type="match status" value="1"/>
</dbReference>
<dbReference type="InterPro" id="IPR002410">
    <property type="entry name" value="Peptidase_S33"/>
</dbReference>
<name>A0A1N7IJ86_9FLAO</name>
<reference evidence="6" key="1">
    <citation type="submission" date="2017-01" db="EMBL/GenBank/DDBJ databases">
        <authorList>
            <person name="Varghese N."/>
            <person name="Submissions S."/>
        </authorList>
    </citation>
    <scope>NUCLEOTIDE SEQUENCE [LARGE SCALE GENOMIC DNA]</scope>
    <source>
        <strain evidence="6">DSM 17126</strain>
    </source>
</reference>
<dbReference type="Proteomes" id="UP000186373">
    <property type="component" value="Unassembled WGS sequence"/>
</dbReference>
<dbReference type="Gene3D" id="3.40.50.1820">
    <property type="entry name" value="alpha/beta hydrolase"/>
    <property type="match status" value="1"/>
</dbReference>
<organism evidence="5 6">
    <name type="scientific">Chryseobacterium shigense</name>
    <dbReference type="NCBI Taxonomy" id="297244"/>
    <lineage>
        <taxon>Bacteria</taxon>
        <taxon>Pseudomonadati</taxon>
        <taxon>Bacteroidota</taxon>
        <taxon>Flavobacteriia</taxon>
        <taxon>Flavobacteriales</taxon>
        <taxon>Weeksellaceae</taxon>
        <taxon>Chryseobacterium group</taxon>
        <taxon>Chryseobacterium</taxon>
    </lineage>
</organism>
<evidence type="ECO:0000259" key="4">
    <source>
        <dbReference type="Pfam" id="PF00561"/>
    </source>
</evidence>
<dbReference type="Pfam" id="PF00561">
    <property type="entry name" value="Abhydrolase_1"/>
    <property type="match status" value="1"/>
</dbReference>
<dbReference type="OrthoDB" id="9780932at2"/>
<dbReference type="PANTHER" id="PTHR43798">
    <property type="entry name" value="MONOACYLGLYCEROL LIPASE"/>
    <property type="match status" value="1"/>
</dbReference>
<gene>
    <name evidence="5" type="ORF">SAMN05421639_10431</name>
</gene>